<evidence type="ECO:0000313" key="2">
    <source>
        <dbReference type="Proteomes" id="UP000265520"/>
    </source>
</evidence>
<organism evidence="1 2">
    <name type="scientific">Trifolium medium</name>
    <dbReference type="NCBI Taxonomy" id="97028"/>
    <lineage>
        <taxon>Eukaryota</taxon>
        <taxon>Viridiplantae</taxon>
        <taxon>Streptophyta</taxon>
        <taxon>Embryophyta</taxon>
        <taxon>Tracheophyta</taxon>
        <taxon>Spermatophyta</taxon>
        <taxon>Magnoliopsida</taxon>
        <taxon>eudicotyledons</taxon>
        <taxon>Gunneridae</taxon>
        <taxon>Pentapetalae</taxon>
        <taxon>rosids</taxon>
        <taxon>fabids</taxon>
        <taxon>Fabales</taxon>
        <taxon>Fabaceae</taxon>
        <taxon>Papilionoideae</taxon>
        <taxon>50 kb inversion clade</taxon>
        <taxon>NPAAA clade</taxon>
        <taxon>Hologalegina</taxon>
        <taxon>IRL clade</taxon>
        <taxon>Trifolieae</taxon>
        <taxon>Trifolium</taxon>
    </lineage>
</organism>
<feature type="non-terminal residue" evidence="1">
    <location>
        <position position="1"/>
    </location>
</feature>
<evidence type="ECO:0000313" key="1">
    <source>
        <dbReference type="EMBL" id="MCI43499.1"/>
    </source>
</evidence>
<reference evidence="1 2" key="1">
    <citation type="journal article" date="2018" name="Front. Plant Sci.">
        <title>Red Clover (Trifolium pratense) and Zigzag Clover (T. medium) - A Picture of Genomic Similarities and Differences.</title>
        <authorList>
            <person name="Dluhosova J."/>
            <person name="Istvanek J."/>
            <person name="Nedelnik J."/>
            <person name="Repkova J."/>
        </authorList>
    </citation>
    <scope>NUCLEOTIDE SEQUENCE [LARGE SCALE GENOMIC DNA]</scope>
    <source>
        <strain evidence="2">cv. 10/8</strain>
        <tissue evidence="1">Leaf</tissue>
    </source>
</reference>
<accession>A0A392S498</accession>
<dbReference type="Proteomes" id="UP000265520">
    <property type="component" value="Unassembled WGS sequence"/>
</dbReference>
<dbReference type="AlphaFoldDB" id="A0A392S498"/>
<sequence length="79" mass="9308">VDECLRIPQMQRSREDGLGANKNYKGFLEVILWDKRRWMLPLRGAEYRRVDVILRKDCNHLVVKRMQPLWNGGAGNNVN</sequence>
<proteinExistence type="predicted"/>
<keyword evidence="2" id="KW-1185">Reference proteome</keyword>
<comment type="caution">
    <text evidence="1">The sequence shown here is derived from an EMBL/GenBank/DDBJ whole genome shotgun (WGS) entry which is preliminary data.</text>
</comment>
<protein>
    <submittedName>
        <fullName evidence="1">Uncharacterized protein</fullName>
    </submittedName>
</protein>
<dbReference type="EMBL" id="LXQA010318268">
    <property type="protein sequence ID" value="MCI43499.1"/>
    <property type="molecule type" value="Genomic_DNA"/>
</dbReference>
<name>A0A392S498_9FABA</name>